<dbReference type="Pfam" id="PF00106">
    <property type="entry name" value="adh_short"/>
    <property type="match status" value="1"/>
</dbReference>
<dbReference type="EMBL" id="CP002279">
    <property type="protein sequence ID" value="AEH87922.1"/>
    <property type="molecule type" value="Genomic_DNA"/>
</dbReference>
<evidence type="ECO:0000256" key="2">
    <source>
        <dbReference type="RuleBase" id="RU000363"/>
    </source>
</evidence>
<dbReference type="PANTHER" id="PTHR43157:SF31">
    <property type="entry name" value="PHOSPHATIDYLINOSITOL-GLYCAN BIOSYNTHESIS CLASS F PROTEIN"/>
    <property type="match status" value="1"/>
</dbReference>
<evidence type="ECO:0000256" key="1">
    <source>
        <dbReference type="ARBA" id="ARBA00023002"/>
    </source>
</evidence>
<dbReference type="PRINTS" id="PR00080">
    <property type="entry name" value="SDRFAMILY"/>
</dbReference>
<dbReference type="HOGENOM" id="CLU_010194_44_5_5"/>
<dbReference type="InterPro" id="IPR002347">
    <property type="entry name" value="SDR_fam"/>
</dbReference>
<dbReference type="InterPro" id="IPR036291">
    <property type="entry name" value="NAD(P)-bd_dom_sf"/>
</dbReference>
<gene>
    <name evidence="3" type="ordered locus">Mesop_3476</name>
</gene>
<dbReference type="Proteomes" id="UP000001623">
    <property type="component" value="Chromosome"/>
</dbReference>
<evidence type="ECO:0000313" key="4">
    <source>
        <dbReference type="Proteomes" id="UP000001623"/>
    </source>
</evidence>
<dbReference type="PANTHER" id="PTHR43157">
    <property type="entry name" value="PHOSPHATIDYLINOSITOL-GLYCAN BIOSYNTHESIS CLASS F PROTEIN-RELATED"/>
    <property type="match status" value="1"/>
</dbReference>
<sequence length="284" mass="29803">MDLPNMDLKDKTILITGSTDGVGRVVAQRLGGAGARILVHGRDAGRGKATVADIEAAGGKAEFFAADLASLAQVRRLAEAVRARTDRLDILINNAGVGTAGAKRQISADGHELRFAVNYLAGFLLTSELLPLLKASAPARIVNVASAGQQAIDFGDVMLTHGYSGVRAYCQSKLAQILFTVDLAEQLKGTGVTVNALHPASYMNTTMVRQAGVTPWSSVETGADAIVNLATSPALEGRSGLYFDGLREARADAQAYDAGARQQLRSLSLDLVGQASTKSKEQHS</sequence>
<dbReference type="eggNOG" id="COG1028">
    <property type="taxonomic scope" value="Bacteria"/>
</dbReference>
<comment type="similarity">
    <text evidence="2">Belongs to the short-chain dehydrogenases/reductases (SDR) family.</text>
</comment>
<protein>
    <submittedName>
        <fullName evidence="3">Short-chain dehydrogenase/reductase SDR</fullName>
    </submittedName>
</protein>
<reference evidence="3 4" key="1">
    <citation type="submission" date="2010-10" db="EMBL/GenBank/DDBJ databases">
        <title>Complete sequence of Mesorhizobium opportunistum WSM2075.</title>
        <authorList>
            <consortium name="US DOE Joint Genome Institute"/>
            <person name="Lucas S."/>
            <person name="Copeland A."/>
            <person name="Lapidus A."/>
            <person name="Cheng J.-F."/>
            <person name="Bruce D."/>
            <person name="Goodwin L."/>
            <person name="Pitluck S."/>
            <person name="Chertkov O."/>
            <person name="Misra M."/>
            <person name="Detter J.C."/>
            <person name="Han C."/>
            <person name="Tapia R."/>
            <person name="Land M."/>
            <person name="Hauser L."/>
            <person name="Kyrpides N."/>
            <person name="Ovchinnikova G."/>
            <person name="Mavrommatis K.M."/>
            <person name="Tiwari R.P."/>
            <person name="Howieson J.G."/>
            <person name="O'Hara G.W."/>
            <person name="Nandasena K.G."/>
            <person name="Woyke T."/>
        </authorList>
    </citation>
    <scope>NUCLEOTIDE SEQUENCE [LARGE SCALE GENOMIC DNA]</scope>
    <source>
        <strain evidence="4">LMG 24607 / HAMBI 3007 / WSM2075</strain>
    </source>
</reference>
<dbReference type="PRINTS" id="PR00081">
    <property type="entry name" value="GDHRDH"/>
</dbReference>
<evidence type="ECO:0000313" key="3">
    <source>
        <dbReference type="EMBL" id="AEH87922.1"/>
    </source>
</evidence>
<dbReference type="GO" id="GO:0016491">
    <property type="term" value="F:oxidoreductase activity"/>
    <property type="evidence" value="ECO:0007669"/>
    <property type="project" value="UniProtKB-KW"/>
</dbReference>
<dbReference type="SUPFAM" id="SSF51735">
    <property type="entry name" value="NAD(P)-binding Rossmann-fold domains"/>
    <property type="match status" value="1"/>
</dbReference>
<accession>F7YEN9</accession>
<proteinExistence type="inferred from homology"/>
<dbReference type="AlphaFoldDB" id="F7YEN9"/>
<organism evidence="3 4">
    <name type="scientific">Mesorhizobium opportunistum (strain LMG 24607 / HAMBI 3007 / WSM2075)</name>
    <dbReference type="NCBI Taxonomy" id="536019"/>
    <lineage>
        <taxon>Bacteria</taxon>
        <taxon>Pseudomonadati</taxon>
        <taxon>Pseudomonadota</taxon>
        <taxon>Alphaproteobacteria</taxon>
        <taxon>Hyphomicrobiales</taxon>
        <taxon>Phyllobacteriaceae</taxon>
        <taxon>Mesorhizobium</taxon>
    </lineage>
</organism>
<keyword evidence="1" id="KW-0560">Oxidoreductase</keyword>
<dbReference type="KEGG" id="mop:Mesop_3476"/>
<dbReference type="Gene3D" id="3.40.50.720">
    <property type="entry name" value="NAD(P)-binding Rossmann-like Domain"/>
    <property type="match status" value="1"/>
</dbReference>
<dbReference type="STRING" id="536019.Mesop_3476"/>
<dbReference type="CDD" id="cd05327">
    <property type="entry name" value="retinol-DH_like_SDR_c_like"/>
    <property type="match status" value="1"/>
</dbReference>
<name>F7YEN9_MESOW</name>